<reference evidence="2" key="1">
    <citation type="journal article" date="2023" name="Mol. Phylogenet. Evol.">
        <title>Genome-scale phylogeny and comparative genomics of the fungal order Sordariales.</title>
        <authorList>
            <person name="Hensen N."/>
            <person name="Bonometti L."/>
            <person name="Westerberg I."/>
            <person name="Brannstrom I.O."/>
            <person name="Guillou S."/>
            <person name="Cros-Aarteil S."/>
            <person name="Calhoun S."/>
            <person name="Haridas S."/>
            <person name="Kuo A."/>
            <person name="Mondo S."/>
            <person name="Pangilinan J."/>
            <person name="Riley R."/>
            <person name="LaButti K."/>
            <person name="Andreopoulos B."/>
            <person name="Lipzen A."/>
            <person name="Chen C."/>
            <person name="Yan M."/>
            <person name="Daum C."/>
            <person name="Ng V."/>
            <person name="Clum A."/>
            <person name="Steindorff A."/>
            <person name="Ohm R.A."/>
            <person name="Martin F."/>
            <person name="Silar P."/>
            <person name="Natvig D.O."/>
            <person name="Lalanne C."/>
            <person name="Gautier V."/>
            <person name="Ament-Velasquez S.L."/>
            <person name="Kruys A."/>
            <person name="Hutchinson M.I."/>
            <person name="Powell A.J."/>
            <person name="Barry K."/>
            <person name="Miller A.N."/>
            <person name="Grigoriev I.V."/>
            <person name="Debuchy R."/>
            <person name="Gladieux P."/>
            <person name="Hiltunen Thoren M."/>
            <person name="Johannesson H."/>
        </authorList>
    </citation>
    <scope>NUCLEOTIDE SEQUENCE</scope>
    <source>
        <strain evidence="2">CBS 123565</strain>
    </source>
</reference>
<accession>A0AAN6ZE69</accession>
<evidence type="ECO:0000313" key="3">
    <source>
        <dbReference type="Proteomes" id="UP001304895"/>
    </source>
</evidence>
<evidence type="ECO:0000313" key="2">
    <source>
        <dbReference type="EMBL" id="KAK4135815.1"/>
    </source>
</evidence>
<feature type="compositionally biased region" description="Polar residues" evidence="1">
    <location>
        <begin position="44"/>
        <end position="53"/>
    </location>
</feature>
<dbReference type="EMBL" id="MU853405">
    <property type="protein sequence ID" value="KAK4135815.1"/>
    <property type="molecule type" value="Genomic_DNA"/>
</dbReference>
<organism evidence="2 3">
    <name type="scientific">Trichocladium antarcticum</name>
    <dbReference type="NCBI Taxonomy" id="1450529"/>
    <lineage>
        <taxon>Eukaryota</taxon>
        <taxon>Fungi</taxon>
        <taxon>Dikarya</taxon>
        <taxon>Ascomycota</taxon>
        <taxon>Pezizomycotina</taxon>
        <taxon>Sordariomycetes</taxon>
        <taxon>Sordariomycetidae</taxon>
        <taxon>Sordariales</taxon>
        <taxon>Chaetomiaceae</taxon>
        <taxon>Trichocladium</taxon>
    </lineage>
</organism>
<name>A0AAN6ZE69_9PEZI</name>
<dbReference type="AlphaFoldDB" id="A0AAN6ZE69"/>
<reference evidence="2" key="2">
    <citation type="submission" date="2023-05" db="EMBL/GenBank/DDBJ databases">
        <authorList>
            <consortium name="Lawrence Berkeley National Laboratory"/>
            <person name="Steindorff A."/>
            <person name="Hensen N."/>
            <person name="Bonometti L."/>
            <person name="Westerberg I."/>
            <person name="Brannstrom I.O."/>
            <person name="Guillou S."/>
            <person name="Cros-Aarteil S."/>
            <person name="Calhoun S."/>
            <person name="Haridas S."/>
            <person name="Kuo A."/>
            <person name="Mondo S."/>
            <person name="Pangilinan J."/>
            <person name="Riley R."/>
            <person name="Labutti K."/>
            <person name="Andreopoulos B."/>
            <person name="Lipzen A."/>
            <person name="Chen C."/>
            <person name="Yanf M."/>
            <person name="Daum C."/>
            <person name="Ng V."/>
            <person name="Clum A."/>
            <person name="Ohm R."/>
            <person name="Martin F."/>
            <person name="Silar P."/>
            <person name="Natvig D."/>
            <person name="Lalanne C."/>
            <person name="Gautier V."/>
            <person name="Ament-Velasquez S.L."/>
            <person name="Kruys A."/>
            <person name="Hutchinson M.I."/>
            <person name="Powell A.J."/>
            <person name="Barry K."/>
            <person name="Miller A.N."/>
            <person name="Grigoriev I.V."/>
            <person name="Debuchy R."/>
            <person name="Gladieux P."/>
            <person name="Thoren M.H."/>
            <person name="Johannesson H."/>
        </authorList>
    </citation>
    <scope>NUCLEOTIDE SEQUENCE</scope>
    <source>
        <strain evidence="2">CBS 123565</strain>
    </source>
</reference>
<evidence type="ECO:0000256" key="1">
    <source>
        <dbReference type="SAM" id="MobiDB-lite"/>
    </source>
</evidence>
<dbReference type="Proteomes" id="UP001304895">
    <property type="component" value="Unassembled WGS sequence"/>
</dbReference>
<proteinExistence type="predicted"/>
<keyword evidence="3" id="KW-1185">Reference proteome</keyword>
<comment type="caution">
    <text evidence="2">The sequence shown here is derived from an EMBL/GenBank/DDBJ whole genome shotgun (WGS) entry which is preliminary data.</text>
</comment>
<protein>
    <submittedName>
        <fullName evidence="2">Uncharacterized protein</fullName>
    </submittedName>
</protein>
<gene>
    <name evidence="2" type="ORF">BT67DRAFT_440696</name>
</gene>
<feature type="region of interest" description="Disordered" evidence="1">
    <location>
        <begin position="17"/>
        <end position="67"/>
    </location>
</feature>
<sequence length="80" mass="9111">MKTMLKTRSPRFRFQTVPASLPNTHNKHTDLRAAESSAPVREPQPSQLPNPATSLPHRQIASRAHTWDPKRCNVDHLLTH</sequence>